<dbReference type="SUPFAM" id="SSF54211">
    <property type="entry name" value="Ribosomal protein S5 domain 2-like"/>
    <property type="match status" value="1"/>
</dbReference>
<dbReference type="Proteomes" id="UP000619376">
    <property type="component" value="Unassembled WGS sequence"/>
</dbReference>
<feature type="binding site" evidence="5">
    <location>
        <position position="34"/>
    </location>
    <ligand>
        <name>ATP</name>
        <dbReference type="ChEBI" id="CHEBI:30616"/>
    </ligand>
</feature>
<dbReference type="RefSeq" id="WP_184112412.1">
    <property type="nucleotide sequence ID" value="NZ_BNAJ01000006.1"/>
</dbReference>
<protein>
    <submittedName>
        <fullName evidence="7">Molecular chaperone HtpG</fullName>
    </submittedName>
</protein>
<dbReference type="Proteomes" id="UP000539473">
    <property type="component" value="Unassembled WGS sequence"/>
</dbReference>
<keyword evidence="2 5" id="KW-0547">Nucleotide-binding</keyword>
<name>A0A7W8KFU3_9DEIO</name>
<dbReference type="PIRSF" id="PIRSF002583">
    <property type="entry name" value="Hsp90"/>
    <property type="match status" value="1"/>
</dbReference>
<keyword evidence="3 5" id="KW-0067">ATP-binding</keyword>
<reference evidence="9" key="2">
    <citation type="journal article" date="2019" name="Int. J. Syst. Evol. Microbiol.">
        <title>The Global Catalogue of Microorganisms (GCM) 10K type strain sequencing project: providing services to taxonomists for standard genome sequencing and annotation.</title>
        <authorList>
            <consortium name="The Broad Institute Genomics Platform"/>
            <consortium name="The Broad Institute Genome Sequencing Center for Infectious Disease"/>
            <person name="Wu L."/>
            <person name="Ma J."/>
        </authorList>
    </citation>
    <scope>NUCLEOTIDE SEQUENCE [LARGE SCALE GENOMIC DNA]</scope>
    <source>
        <strain evidence="9">CGMCC 1.18437</strain>
    </source>
</reference>
<evidence type="ECO:0000256" key="4">
    <source>
        <dbReference type="ARBA" id="ARBA00023186"/>
    </source>
</evidence>
<evidence type="ECO:0000313" key="8">
    <source>
        <dbReference type="Proteomes" id="UP000539473"/>
    </source>
</evidence>
<feature type="binding site" evidence="5">
    <location>
        <position position="149"/>
    </location>
    <ligand>
        <name>ATP</name>
        <dbReference type="ChEBI" id="CHEBI:30616"/>
    </ligand>
</feature>
<gene>
    <name evidence="6" type="ORF">GCM10017781_26450</name>
    <name evidence="7" type="ORF">HNQ07_002603</name>
</gene>
<dbReference type="EMBL" id="JACHFK010000006">
    <property type="protein sequence ID" value="MBB5377130.1"/>
    <property type="molecule type" value="Genomic_DNA"/>
</dbReference>
<dbReference type="GO" id="GO:0140662">
    <property type="term" value="F:ATP-dependent protein folding chaperone"/>
    <property type="evidence" value="ECO:0007669"/>
    <property type="project" value="InterPro"/>
</dbReference>
<dbReference type="InterPro" id="IPR001404">
    <property type="entry name" value="Hsp90_fam"/>
</dbReference>
<dbReference type="AlphaFoldDB" id="A0A7W8KFU3"/>
<proteinExistence type="inferred from homology"/>
<evidence type="ECO:0000313" key="9">
    <source>
        <dbReference type="Proteomes" id="UP000619376"/>
    </source>
</evidence>
<evidence type="ECO:0000256" key="1">
    <source>
        <dbReference type="ARBA" id="ARBA00008239"/>
    </source>
</evidence>
<evidence type="ECO:0000256" key="3">
    <source>
        <dbReference type="ARBA" id="ARBA00022840"/>
    </source>
</evidence>
<keyword evidence="9" id="KW-1185">Reference proteome</keyword>
<dbReference type="NCBIfam" id="NF010683">
    <property type="entry name" value="PRK14083.1"/>
    <property type="match status" value="1"/>
</dbReference>
<dbReference type="EMBL" id="BNAJ01000006">
    <property type="protein sequence ID" value="GHF48772.1"/>
    <property type="molecule type" value="Genomic_DNA"/>
</dbReference>
<dbReference type="InterPro" id="IPR020568">
    <property type="entry name" value="Ribosomal_Su5_D2-typ_SF"/>
</dbReference>
<accession>A0A7W8KFU3</accession>
<evidence type="ECO:0000313" key="7">
    <source>
        <dbReference type="EMBL" id="MBB5377130.1"/>
    </source>
</evidence>
<dbReference type="GO" id="GO:0051082">
    <property type="term" value="F:unfolded protein binding"/>
    <property type="evidence" value="ECO:0007669"/>
    <property type="project" value="InterPro"/>
</dbReference>
<dbReference type="GO" id="GO:0016887">
    <property type="term" value="F:ATP hydrolysis activity"/>
    <property type="evidence" value="ECO:0007669"/>
    <property type="project" value="InterPro"/>
</dbReference>
<keyword evidence="4" id="KW-0143">Chaperone</keyword>
<dbReference type="Gene3D" id="3.30.230.80">
    <property type="match status" value="1"/>
</dbReference>
<comment type="caution">
    <text evidence="7">The sequence shown here is derived from an EMBL/GenBank/DDBJ whole genome shotgun (WGS) entry which is preliminary data.</text>
</comment>
<feature type="binding site" evidence="5">
    <location>
        <position position="67"/>
    </location>
    <ligand>
        <name>ATP</name>
        <dbReference type="ChEBI" id="CHEBI:30616"/>
    </ligand>
</feature>
<reference evidence="7 8" key="3">
    <citation type="submission" date="2020-08" db="EMBL/GenBank/DDBJ databases">
        <title>Genomic Encyclopedia of Type Strains, Phase IV (KMG-IV): sequencing the most valuable type-strain genomes for metagenomic binning, comparative biology and taxonomic classification.</title>
        <authorList>
            <person name="Goeker M."/>
        </authorList>
    </citation>
    <scope>NUCLEOTIDE SEQUENCE [LARGE SCALE GENOMIC DNA]</scope>
    <source>
        <strain evidence="7 8">DSM 27521</strain>
    </source>
</reference>
<evidence type="ECO:0000313" key="6">
    <source>
        <dbReference type="EMBL" id="GHF48772.1"/>
    </source>
</evidence>
<sequence>MTHAFAVDLGGLIDLLSEHLYAGPEVYVRELMQNGVDAIRARQDAGGAPFDPELAFAVQDDTLTFTDNGVGLTPDDIHAFLATIGRSSKRGSVEFIGQFGIGLLSCFLVSERIEVVSRSASGTPPLRWVGSADGSYTLEDGPADTPVGTRVILRARADRAQYLLPDRVASWAGAFGALLPYPVVVSEPGRRTVVNVGGAPWLDHAAGEDARRAAVLAYGEALLGTAPLDFVDIHTEAGDVRGVAFVLPWTPTLDARGQHRVYVRHMLLSEEETQLVPKWAFFVKAVLDAGALRPNAARDALRDDPTLHAARAEIAQTLRRWLVGLSERAPARLRELIALHYLSIKALAAEDDAFLELFLPWLPFESSAGRLTLPEVLAHAGSAEVRYVADLNLYRQAAQLAAPGGPPVIHAVYTYDATLLERYGALHPEVRVSRLDAGDLVQELTPLTPAERQGAATLLAAARDTLVPLDADARLSRFEPAALCALAFPRAGRDLHRTRETVGSGGLWGDLLGDLQAGADYATEVHFNLNHPLLERAARLPDGPLLRRVIGMLYVQALLLGHHPLTARELGLLNGGLLDLIGAALGGPDTAPASAAHLN</sequence>
<dbReference type="PANTHER" id="PTHR11528">
    <property type="entry name" value="HEAT SHOCK PROTEIN 90 FAMILY MEMBER"/>
    <property type="match status" value="1"/>
</dbReference>
<dbReference type="SUPFAM" id="SSF55874">
    <property type="entry name" value="ATPase domain of HSP90 chaperone/DNA topoisomerase II/histidine kinase"/>
    <property type="match status" value="1"/>
</dbReference>
<evidence type="ECO:0000256" key="2">
    <source>
        <dbReference type="ARBA" id="ARBA00022741"/>
    </source>
</evidence>
<dbReference type="InterPro" id="IPR020575">
    <property type="entry name" value="Hsp90_N"/>
</dbReference>
<dbReference type="Gene3D" id="3.30.565.10">
    <property type="entry name" value="Histidine kinase-like ATPase, C-terminal domain"/>
    <property type="match status" value="1"/>
</dbReference>
<organism evidence="7 8">
    <name type="scientific">Deinococcus metalli</name>
    <dbReference type="NCBI Taxonomy" id="1141878"/>
    <lineage>
        <taxon>Bacteria</taxon>
        <taxon>Thermotogati</taxon>
        <taxon>Deinococcota</taxon>
        <taxon>Deinococci</taxon>
        <taxon>Deinococcales</taxon>
        <taxon>Deinococcaceae</taxon>
        <taxon>Deinococcus</taxon>
    </lineage>
</organism>
<dbReference type="PRINTS" id="PR00775">
    <property type="entry name" value="HEATSHOCK90"/>
</dbReference>
<dbReference type="InterPro" id="IPR036890">
    <property type="entry name" value="HATPase_C_sf"/>
</dbReference>
<reference evidence="6" key="4">
    <citation type="submission" date="2024-05" db="EMBL/GenBank/DDBJ databases">
        <authorList>
            <person name="Sun Q."/>
            <person name="Zhou Y."/>
        </authorList>
    </citation>
    <scope>NUCLEOTIDE SEQUENCE</scope>
    <source>
        <strain evidence="6">CGMCC 1.18437</strain>
    </source>
</reference>
<dbReference type="GO" id="GO:0005524">
    <property type="term" value="F:ATP binding"/>
    <property type="evidence" value="ECO:0007669"/>
    <property type="project" value="UniProtKB-KW"/>
</dbReference>
<comment type="similarity">
    <text evidence="1">Belongs to the heat shock protein 90 family.</text>
</comment>
<evidence type="ECO:0000256" key="5">
    <source>
        <dbReference type="PIRSR" id="PIRSR002583-1"/>
    </source>
</evidence>
<reference evidence="6" key="1">
    <citation type="journal article" date="2014" name="Int. J. Syst. Evol. Microbiol.">
        <title>Complete genome of a new Firmicutes species belonging to the dominant human colonic microbiota ('Ruminococcus bicirculans') reveals two chromosomes and a selective capacity to utilize plant glucans.</title>
        <authorList>
            <consortium name="NISC Comparative Sequencing Program"/>
            <person name="Wegmann U."/>
            <person name="Louis P."/>
            <person name="Goesmann A."/>
            <person name="Henrissat B."/>
            <person name="Duncan S.H."/>
            <person name="Flint H.J."/>
        </authorList>
    </citation>
    <scope>NUCLEOTIDE SEQUENCE</scope>
    <source>
        <strain evidence="6">CGMCC 1.18437</strain>
    </source>
</reference>
<feature type="binding site" evidence="5">
    <location>
        <position position="30"/>
    </location>
    <ligand>
        <name>ATP</name>
        <dbReference type="ChEBI" id="CHEBI:30616"/>
    </ligand>
</feature>